<protein>
    <submittedName>
        <fullName evidence="3">Uncharacterized protein</fullName>
    </submittedName>
</protein>
<proteinExistence type="predicted"/>
<dbReference type="WBParaSite" id="SVE_0328800.1">
    <property type="protein sequence ID" value="SVE_0328800.1"/>
    <property type="gene ID" value="SVE_0328800"/>
</dbReference>
<dbReference type="Proteomes" id="UP000035680">
    <property type="component" value="Unassembled WGS sequence"/>
</dbReference>
<keyword evidence="2" id="KW-1185">Reference proteome</keyword>
<feature type="compositionally biased region" description="Basic and acidic residues" evidence="1">
    <location>
        <begin position="137"/>
        <end position="183"/>
    </location>
</feature>
<feature type="compositionally biased region" description="Basic and acidic residues" evidence="1">
    <location>
        <begin position="118"/>
        <end position="128"/>
    </location>
</feature>
<reference evidence="2" key="1">
    <citation type="submission" date="2014-07" db="EMBL/GenBank/DDBJ databases">
        <authorList>
            <person name="Martin A.A"/>
            <person name="De Silva N."/>
        </authorList>
    </citation>
    <scope>NUCLEOTIDE SEQUENCE</scope>
</reference>
<name>A0A0K0F3A5_STRVS</name>
<organism evidence="2 3">
    <name type="scientific">Strongyloides venezuelensis</name>
    <name type="common">Threadworm</name>
    <dbReference type="NCBI Taxonomy" id="75913"/>
    <lineage>
        <taxon>Eukaryota</taxon>
        <taxon>Metazoa</taxon>
        <taxon>Ecdysozoa</taxon>
        <taxon>Nematoda</taxon>
        <taxon>Chromadorea</taxon>
        <taxon>Rhabditida</taxon>
        <taxon>Tylenchina</taxon>
        <taxon>Panagrolaimomorpha</taxon>
        <taxon>Strongyloidoidea</taxon>
        <taxon>Strongyloididae</taxon>
        <taxon>Strongyloides</taxon>
    </lineage>
</organism>
<accession>A0A0K0F3A5</accession>
<reference evidence="3" key="2">
    <citation type="submission" date="2015-08" db="UniProtKB">
        <authorList>
            <consortium name="WormBaseParasite"/>
        </authorList>
    </citation>
    <scope>IDENTIFICATION</scope>
</reference>
<sequence>MTPISTKSFQSENPRAENLSLLSGSAVENSRSPLSSFNHFRESISESLIYYKNKSAPKSKPKEKIILNTFSKVVRKFEGDLKREQKKLDADLKILHFQLRLASFAPPSPHHHPLVNGKNEEENNDGRRSPPSYFQIHSKEFKEEKKKKFEKNKEEKKKSEKKDEEKGKEKKKNTGEKEKNSREKRNRSRPKKESTPG</sequence>
<dbReference type="AlphaFoldDB" id="A0A0K0F3A5"/>
<evidence type="ECO:0000313" key="2">
    <source>
        <dbReference type="Proteomes" id="UP000035680"/>
    </source>
</evidence>
<feature type="region of interest" description="Disordered" evidence="1">
    <location>
        <begin position="104"/>
        <end position="197"/>
    </location>
</feature>
<evidence type="ECO:0000313" key="3">
    <source>
        <dbReference type="WBParaSite" id="SVE_0328800.1"/>
    </source>
</evidence>
<evidence type="ECO:0000256" key="1">
    <source>
        <dbReference type="SAM" id="MobiDB-lite"/>
    </source>
</evidence>